<dbReference type="InterPro" id="IPR036318">
    <property type="entry name" value="FAD-bd_PCMH-like_sf"/>
</dbReference>
<evidence type="ECO:0000256" key="2">
    <source>
        <dbReference type="ARBA" id="ARBA00005466"/>
    </source>
</evidence>
<accession>A0A161K3H2</accession>
<dbReference type="InterPro" id="IPR016166">
    <property type="entry name" value="FAD-bd_PCMH"/>
</dbReference>
<dbReference type="PROSITE" id="PS51387">
    <property type="entry name" value="FAD_PCMH"/>
    <property type="match status" value="1"/>
</dbReference>
<organism evidence="7 8">
    <name type="scientific">Candidatus Promineifilum breve</name>
    <dbReference type="NCBI Taxonomy" id="1806508"/>
    <lineage>
        <taxon>Bacteria</taxon>
        <taxon>Bacillati</taxon>
        <taxon>Chloroflexota</taxon>
        <taxon>Ardenticatenia</taxon>
        <taxon>Candidatus Promineifilales</taxon>
        <taxon>Candidatus Promineifilaceae</taxon>
        <taxon>Candidatus Promineifilum</taxon>
    </lineage>
</organism>
<evidence type="ECO:0000313" key="7">
    <source>
        <dbReference type="EMBL" id="CUS04697.2"/>
    </source>
</evidence>
<evidence type="ECO:0000256" key="4">
    <source>
        <dbReference type="ARBA" id="ARBA00022827"/>
    </source>
</evidence>
<evidence type="ECO:0000259" key="6">
    <source>
        <dbReference type="PROSITE" id="PS51387"/>
    </source>
</evidence>
<keyword evidence="3" id="KW-0285">Flavoprotein</keyword>
<dbReference type="GO" id="GO:0018530">
    <property type="term" value="F:(R)-6-hydroxynicotine oxidase activity"/>
    <property type="evidence" value="ECO:0007669"/>
    <property type="project" value="UniProtKB-EC"/>
</dbReference>
<keyword evidence="4" id="KW-0274">FAD</keyword>
<sequence>MMQGAVVTLDRETVDRLSAGIQGDLITPDHADYDEARTIYNAMIDKYPALIVRCAGAADVAAAVAFARDNRLDVAIRGGGHNGAGLALVDNGLVIDLSPMKGIQVDPAARTVRVEGGCTWAEVDQATHAHGLAVPSGIISTTGVGGLTLGGGLGYLSRAYGLTIDNLLAVDMVLADGRFVTANADENPELFWAVRGGGGNFGVVTSFLFQAHPVSMVYGGPIIWPIDQTEEILRWYLDFIAGAPENISGWFGIHRVPTGSPLPAELHGAHGCVITWCYTGPMEAAEELFRPIRALGTPVLDLMGPLPFPQLQSMFDQIYYPPGLQWYWKADFFKEVSDEAIDLHLKFGSNLPSELCTMHLYPINGAVHRVGQRSTAFSYRDVTFAQVIVGVASDPANVDKVSQWARRYWAALHPYSAGGAYVNMMMEEGQERVKAAYRDNYSRLVAVKNIYDPWNLFHVNQNIQPDTHSG</sequence>
<reference evidence="7" key="1">
    <citation type="submission" date="2016-01" db="EMBL/GenBank/DDBJ databases">
        <authorList>
            <person name="Mcilroy J.S."/>
            <person name="Karst M S."/>
            <person name="Albertsen M."/>
        </authorList>
    </citation>
    <scope>NUCLEOTIDE SEQUENCE</scope>
    <source>
        <strain evidence="7">Cfx-K</strain>
    </source>
</reference>
<dbReference type="InterPro" id="IPR006093">
    <property type="entry name" value="Oxy_OxRdtase_FAD_BS"/>
</dbReference>
<keyword evidence="5 7" id="KW-0560">Oxidoreductase</keyword>
<dbReference type="KEGG" id="pbf:CFX0092_A2819"/>
<dbReference type="Gene3D" id="3.30.465.10">
    <property type="match status" value="1"/>
</dbReference>
<dbReference type="Gene3D" id="3.40.462.20">
    <property type="match status" value="1"/>
</dbReference>
<dbReference type="Proteomes" id="UP000215027">
    <property type="component" value="Chromosome I"/>
</dbReference>
<dbReference type="GO" id="GO:0071949">
    <property type="term" value="F:FAD binding"/>
    <property type="evidence" value="ECO:0007669"/>
    <property type="project" value="InterPro"/>
</dbReference>
<evidence type="ECO:0000256" key="1">
    <source>
        <dbReference type="ARBA" id="ARBA00001974"/>
    </source>
</evidence>
<name>A0A161K3H2_9CHLR</name>
<dbReference type="InterPro" id="IPR050416">
    <property type="entry name" value="FAD-linked_Oxidoreductase"/>
</dbReference>
<feature type="domain" description="FAD-binding PCMH-type" evidence="6">
    <location>
        <begin position="44"/>
        <end position="214"/>
    </location>
</feature>
<dbReference type="Pfam" id="PF08031">
    <property type="entry name" value="BBE"/>
    <property type="match status" value="1"/>
</dbReference>
<proteinExistence type="inferred from homology"/>
<dbReference type="EMBL" id="LN890655">
    <property type="protein sequence ID" value="CUS04697.2"/>
    <property type="molecule type" value="Genomic_DNA"/>
</dbReference>
<dbReference type="PANTHER" id="PTHR42973:SF39">
    <property type="entry name" value="FAD-BINDING PCMH-TYPE DOMAIN-CONTAINING PROTEIN"/>
    <property type="match status" value="1"/>
</dbReference>
<dbReference type="RefSeq" id="WP_197699777.1">
    <property type="nucleotide sequence ID" value="NZ_LN890655.1"/>
</dbReference>
<comment type="similarity">
    <text evidence="2">Belongs to the oxygen-dependent FAD-linked oxidoreductase family.</text>
</comment>
<keyword evidence="8" id="KW-1185">Reference proteome</keyword>
<dbReference type="Pfam" id="PF01565">
    <property type="entry name" value="FAD_binding_4"/>
    <property type="match status" value="1"/>
</dbReference>
<dbReference type="InterPro" id="IPR006094">
    <property type="entry name" value="Oxid_FAD_bind_N"/>
</dbReference>
<gene>
    <name evidence="7" type="ORF">CFX0092_A2819</name>
</gene>
<dbReference type="EC" id="1.5.3.6" evidence="7"/>
<evidence type="ECO:0000256" key="5">
    <source>
        <dbReference type="ARBA" id="ARBA00023002"/>
    </source>
</evidence>
<dbReference type="PANTHER" id="PTHR42973">
    <property type="entry name" value="BINDING OXIDOREDUCTASE, PUTATIVE (AFU_ORTHOLOGUE AFUA_1G17690)-RELATED"/>
    <property type="match status" value="1"/>
</dbReference>
<dbReference type="SUPFAM" id="SSF56176">
    <property type="entry name" value="FAD-binding/transporter-associated domain-like"/>
    <property type="match status" value="1"/>
</dbReference>
<dbReference type="Gene3D" id="3.30.43.10">
    <property type="entry name" value="Uridine Diphospho-n-acetylenolpyruvylglucosamine Reductase, domain 2"/>
    <property type="match status" value="1"/>
</dbReference>
<dbReference type="PROSITE" id="PS00862">
    <property type="entry name" value="OX2_COVAL_FAD"/>
    <property type="match status" value="1"/>
</dbReference>
<evidence type="ECO:0000313" key="8">
    <source>
        <dbReference type="Proteomes" id="UP000215027"/>
    </source>
</evidence>
<comment type="cofactor">
    <cofactor evidence="1">
        <name>FAD</name>
        <dbReference type="ChEBI" id="CHEBI:57692"/>
    </cofactor>
</comment>
<dbReference type="InterPro" id="IPR016169">
    <property type="entry name" value="FAD-bd_PCMH_sub2"/>
</dbReference>
<protein>
    <submittedName>
        <fullName evidence="7">6-Hydroxy-D-nicotine oxidase</fullName>
        <ecNumber evidence="7">1.5.3.6</ecNumber>
    </submittedName>
</protein>
<dbReference type="AlphaFoldDB" id="A0A161K3H2"/>
<dbReference type="InterPro" id="IPR016167">
    <property type="entry name" value="FAD-bd_PCMH_sub1"/>
</dbReference>
<evidence type="ECO:0000256" key="3">
    <source>
        <dbReference type="ARBA" id="ARBA00022630"/>
    </source>
</evidence>
<dbReference type="InterPro" id="IPR012951">
    <property type="entry name" value="BBE"/>
</dbReference>